<dbReference type="EMBL" id="JXAK01000053">
    <property type="protein sequence ID" value="KIL38722.1"/>
    <property type="molecule type" value="Genomic_DNA"/>
</dbReference>
<sequence>MKQNRDETSNHIELRELVSEIQNISTSLEKLKIDVENLKNKPSISKRIWNMFGFQNLPIVSYSDDLKFSVDSLKVSNGKIYSYGWVFHRKKIIKQIRMLVYKRGTTEVFSVQYGNQRIDVAQDFQYAQAEFSGFIISGRIPKGKCKLFLELKFNDDSDQVIDLNYVSSNLQTKLSISKRRIKKAFSYLFRGKIAELIWKSKQIIMSDRKFNQSLHLNKFKEIINSYKKLPFILVIDHKMGGGANLYRQRLIEKNSRETPVLLLVYDIPHLEYGLTYYYKSENITFKLDSIESLQNLFESNYINVSEIFVNNLVSFEFPISVIKFIVNLKVNFKAQLIVPIHDYFCICPSFTLQDYNGNFCGIPDIQQCRICLPKNKGDFQQIVNYSDIDSWRSTWHLLLTKADKILCFSESSYKYIAKAYPDLMVNNIQIEPHSVDYLPVEKPEISKKFPMNIGILGNISDIKGANVIRKIIEIIEEHKYPIKVTVIGNMDFVPKAQCLTVTGSYKHSQLPKLIEDMGINIGFVPSIVPETFCYVVNELMYYDLPIATFSLGAQAERVSTYSKGVIIPEIDPSVALEELMKLYHEYYSNNIEEEIIK</sequence>
<dbReference type="RefSeq" id="WP_041050603.1">
    <property type="nucleotide sequence ID" value="NZ_JXAK01000053.1"/>
</dbReference>
<accession>A0ABR5ACU5</accession>
<evidence type="ECO:0000313" key="3">
    <source>
        <dbReference type="Proteomes" id="UP000031967"/>
    </source>
</evidence>
<evidence type="ECO:0000256" key="1">
    <source>
        <dbReference type="SAM" id="Coils"/>
    </source>
</evidence>
<feature type="coiled-coil region" evidence="1">
    <location>
        <begin position="14"/>
        <end position="41"/>
    </location>
</feature>
<organism evidence="2 3">
    <name type="scientific">Gordoniibacillus kamchatkensis</name>
    <dbReference type="NCBI Taxonomy" id="1590651"/>
    <lineage>
        <taxon>Bacteria</taxon>
        <taxon>Bacillati</taxon>
        <taxon>Bacillota</taxon>
        <taxon>Bacilli</taxon>
        <taxon>Bacillales</taxon>
        <taxon>Paenibacillaceae</taxon>
        <taxon>Gordoniibacillus</taxon>
    </lineage>
</organism>
<dbReference type="Proteomes" id="UP000031967">
    <property type="component" value="Unassembled WGS sequence"/>
</dbReference>
<dbReference type="SUPFAM" id="SSF53756">
    <property type="entry name" value="UDP-Glycosyltransferase/glycogen phosphorylase"/>
    <property type="match status" value="1"/>
</dbReference>
<dbReference type="Gene3D" id="3.40.50.2000">
    <property type="entry name" value="Glycogen Phosphorylase B"/>
    <property type="match status" value="1"/>
</dbReference>
<evidence type="ECO:0000313" key="2">
    <source>
        <dbReference type="EMBL" id="KIL38722.1"/>
    </source>
</evidence>
<protein>
    <recommendedName>
        <fullName evidence="4">Glycosyltransferase</fullName>
    </recommendedName>
</protein>
<keyword evidence="1" id="KW-0175">Coiled coil</keyword>
<comment type="caution">
    <text evidence="2">The sequence shown here is derived from an EMBL/GenBank/DDBJ whole genome shotgun (WGS) entry which is preliminary data.</text>
</comment>
<name>A0ABR5ACU5_9BACL</name>
<reference evidence="2 3" key="1">
    <citation type="submission" date="2014-12" db="EMBL/GenBank/DDBJ databases">
        <title>Draft genome sequence of Paenibacillus kamchatkensis strain B-2647.</title>
        <authorList>
            <person name="Karlyshev A.V."/>
            <person name="Kudryashova E.B."/>
        </authorList>
    </citation>
    <scope>NUCLEOTIDE SEQUENCE [LARGE SCALE GENOMIC DNA]</scope>
    <source>
        <strain evidence="2 3">VKM B-2647</strain>
    </source>
</reference>
<gene>
    <name evidence="2" type="ORF">SD70_24650</name>
</gene>
<keyword evidence="3" id="KW-1185">Reference proteome</keyword>
<proteinExistence type="predicted"/>
<evidence type="ECO:0008006" key="4">
    <source>
        <dbReference type="Google" id="ProtNLM"/>
    </source>
</evidence>